<dbReference type="EMBL" id="BMSZ01000002">
    <property type="protein sequence ID" value="GGS36936.1"/>
    <property type="molecule type" value="Genomic_DNA"/>
</dbReference>
<gene>
    <name evidence="1" type="ORF">GCM10010253_08020</name>
</gene>
<proteinExistence type="predicted"/>
<protein>
    <submittedName>
        <fullName evidence="1">Uncharacterized protein</fullName>
    </submittedName>
</protein>
<dbReference type="Proteomes" id="UP000659767">
    <property type="component" value="Unassembled WGS sequence"/>
</dbReference>
<evidence type="ECO:0000313" key="1">
    <source>
        <dbReference type="EMBL" id="GGS36936.1"/>
    </source>
</evidence>
<name>A0ABQ2SSV0_STRBA</name>
<evidence type="ECO:0000313" key="2">
    <source>
        <dbReference type="Proteomes" id="UP000659767"/>
    </source>
</evidence>
<sequence>MRDALYATVVTPEVPQEQSPCAPAEAEVPTAAARLSALLRKEHGAGLSTAEAALMKEWLDRVANTRPGA</sequence>
<comment type="caution">
    <text evidence="1">The sequence shown here is derived from an EMBL/GenBank/DDBJ whole genome shotgun (WGS) entry which is preliminary data.</text>
</comment>
<organism evidence="1 2">
    <name type="scientific">Streptomyces badius</name>
    <dbReference type="NCBI Taxonomy" id="1941"/>
    <lineage>
        <taxon>Bacteria</taxon>
        <taxon>Bacillati</taxon>
        <taxon>Actinomycetota</taxon>
        <taxon>Actinomycetes</taxon>
        <taxon>Kitasatosporales</taxon>
        <taxon>Streptomycetaceae</taxon>
        <taxon>Streptomyces</taxon>
    </lineage>
</organism>
<accession>A0ABQ2SSV0</accession>
<keyword evidence="2" id="KW-1185">Reference proteome</keyword>
<reference evidence="2" key="1">
    <citation type="journal article" date="2019" name="Int. J. Syst. Evol. Microbiol.">
        <title>The Global Catalogue of Microorganisms (GCM) 10K type strain sequencing project: providing services to taxonomists for standard genome sequencing and annotation.</title>
        <authorList>
            <consortium name="The Broad Institute Genomics Platform"/>
            <consortium name="The Broad Institute Genome Sequencing Center for Infectious Disease"/>
            <person name="Wu L."/>
            <person name="Ma J."/>
        </authorList>
    </citation>
    <scope>NUCLEOTIDE SEQUENCE [LARGE SCALE GENOMIC DNA]</scope>
    <source>
        <strain evidence="2">JCM 4350</strain>
    </source>
</reference>